<feature type="transmembrane region" description="Helical" evidence="1">
    <location>
        <begin position="6"/>
        <end position="27"/>
    </location>
</feature>
<keyword evidence="4" id="KW-1185">Reference proteome</keyword>
<proteinExistence type="predicted"/>
<sequence length="296" mass="32908">MIENFHFIRPWWLLLLIPSVVTVWMIIRRQDASRAWSGIMDPHLLKALSTGQEQKETLRPATLLGMILILGSIALAGPSWKLEPSPFSEDQSALVIILQVTPSMDEQDVQPSRAERAIQKIQDLLKQRAGARSALIAYSGTAHLVIPLTKDAGIINTFAADLSPAIMPRDGNAALEALQLAEKELQRSQTSGTILFICDTIPAQLPATTTPVEVLAVAGTETRETIKTNCQSNGAHFTPISIDDQDVKQLNQRIETSFAARPSDHGQHWLDNGWWLTPIIAMLALWWFRPGWVIEW</sequence>
<keyword evidence="1" id="KW-1133">Transmembrane helix</keyword>
<dbReference type="EMBL" id="JACBAZ010000002">
    <property type="protein sequence ID" value="NWK55130.1"/>
    <property type="molecule type" value="Genomic_DNA"/>
</dbReference>
<dbReference type="RefSeq" id="WP_178931666.1">
    <property type="nucleotide sequence ID" value="NZ_JACBAZ010000002.1"/>
</dbReference>
<name>A0A851GK87_9BACT</name>
<dbReference type="InterPro" id="IPR050768">
    <property type="entry name" value="UPF0353/GerABKA_families"/>
</dbReference>
<accession>A0A851GK87</accession>
<keyword evidence="1" id="KW-0472">Membrane</keyword>
<dbReference type="AlphaFoldDB" id="A0A851GK87"/>
<comment type="caution">
    <text evidence="3">The sequence shown here is derived from an EMBL/GenBank/DDBJ whole genome shotgun (WGS) entry which is preliminary data.</text>
</comment>
<protein>
    <submittedName>
        <fullName evidence="3">VWA domain-containing protein</fullName>
    </submittedName>
</protein>
<reference evidence="3 4" key="1">
    <citation type="submission" date="2020-07" db="EMBL/GenBank/DDBJ databases">
        <title>Roseicoccus Jingziensis gen. nov., sp. nov., isolated from coastal seawater.</title>
        <authorList>
            <person name="Feng X."/>
        </authorList>
    </citation>
    <scope>NUCLEOTIDE SEQUENCE [LARGE SCALE GENOMIC DNA]</scope>
    <source>
        <strain evidence="3 4">N1E253</strain>
    </source>
</reference>
<dbReference type="Pfam" id="PF13519">
    <property type="entry name" value="VWA_2"/>
    <property type="match status" value="1"/>
</dbReference>
<dbReference type="Gene3D" id="3.40.50.410">
    <property type="entry name" value="von Willebrand factor, type A domain"/>
    <property type="match status" value="1"/>
</dbReference>
<keyword evidence="1" id="KW-0812">Transmembrane</keyword>
<organism evidence="3 4">
    <name type="scientific">Oceaniferula marina</name>
    <dbReference type="NCBI Taxonomy" id="2748318"/>
    <lineage>
        <taxon>Bacteria</taxon>
        <taxon>Pseudomonadati</taxon>
        <taxon>Verrucomicrobiota</taxon>
        <taxon>Verrucomicrobiia</taxon>
        <taxon>Verrucomicrobiales</taxon>
        <taxon>Verrucomicrobiaceae</taxon>
        <taxon>Oceaniferula</taxon>
    </lineage>
</organism>
<dbReference type="PANTHER" id="PTHR22550:SF14">
    <property type="entry name" value="VWFA DOMAIN-CONTAINING PROTEIN"/>
    <property type="match status" value="1"/>
</dbReference>
<dbReference type="InterPro" id="IPR036465">
    <property type="entry name" value="vWFA_dom_sf"/>
</dbReference>
<dbReference type="InterPro" id="IPR002035">
    <property type="entry name" value="VWF_A"/>
</dbReference>
<evidence type="ECO:0000256" key="1">
    <source>
        <dbReference type="SAM" id="Phobius"/>
    </source>
</evidence>
<evidence type="ECO:0000313" key="4">
    <source>
        <dbReference type="Proteomes" id="UP000557872"/>
    </source>
</evidence>
<dbReference type="PANTHER" id="PTHR22550">
    <property type="entry name" value="SPORE GERMINATION PROTEIN"/>
    <property type="match status" value="1"/>
</dbReference>
<feature type="domain" description="VWFA" evidence="2">
    <location>
        <begin position="94"/>
        <end position="199"/>
    </location>
</feature>
<dbReference type="SUPFAM" id="SSF53300">
    <property type="entry name" value="vWA-like"/>
    <property type="match status" value="1"/>
</dbReference>
<gene>
    <name evidence="3" type="ORF">HW115_05880</name>
</gene>
<dbReference type="Proteomes" id="UP000557872">
    <property type="component" value="Unassembled WGS sequence"/>
</dbReference>
<evidence type="ECO:0000313" key="3">
    <source>
        <dbReference type="EMBL" id="NWK55130.1"/>
    </source>
</evidence>
<evidence type="ECO:0000259" key="2">
    <source>
        <dbReference type="Pfam" id="PF13519"/>
    </source>
</evidence>